<dbReference type="VEuPathDB" id="FungiDB:PC110_g4285"/>
<accession>A0A8T1UJT1</accession>
<evidence type="ECO:0000313" key="1">
    <source>
        <dbReference type="EMBL" id="KAG6963845.1"/>
    </source>
</evidence>
<dbReference type="AlphaFoldDB" id="A0A8T1UJT1"/>
<gene>
    <name evidence="1" type="ORF">JG687_00006315</name>
</gene>
<evidence type="ECO:0000313" key="2">
    <source>
        <dbReference type="Proteomes" id="UP000688947"/>
    </source>
</evidence>
<dbReference type="OrthoDB" id="128763at2759"/>
<dbReference type="Proteomes" id="UP000688947">
    <property type="component" value="Unassembled WGS sequence"/>
</dbReference>
<dbReference type="EMBL" id="JAENGZ010000256">
    <property type="protein sequence ID" value="KAG6963845.1"/>
    <property type="molecule type" value="Genomic_DNA"/>
</dbReference>
<name>A0A8T1UJT1_9STRA</name>
<comment type="caution">
    <text evidence="1">The sequence shown here is derived from an EMBL/GenBank/DDBJ whole genome shotgun (WGS) entry which is preliminary data.</text>
</comment>
<organism evidence="1 2">
    <name type="scientific">Phytophthora cactorum</name>
    <dbReference type="NCBI Taxonomy" id="29920"/>
    <lineage>
        <taxon>Eukaryota</taxon>
        <taxon>Sar</taxon>
        <taxon>Stramenopiles</taxon>
        <taxon>Oomycota</taxon>
        <taxon>Peronosporomycetes</taxon>
        <taxon>Peronosporales</taxon>
        <taxon>Peronosporaceae</taxon>
        <taxon>Phytophthora</taxon>
    </lineage>
</organism>
<proteinExistence type="predicted"/>
<protein>
    <submittedName>
        <fullName evidence="1">Uncharacterized protein</fullName>
    </submittedName>
</protein>
<reference evidence="1" key="1">
    <citation type="submission" date="2021-01" db="EMBL/GenBank/DDBJ databases">
        <title>Phytophthora aleatoria, a newly-described species from Pinus radiata is distinct from Phytophthora cactorum isolates based on comparative genomics.</title>
        <authorList>
            <person name="Mcdougal R."/>
            <person name="Panda P."/>
            <person name="Williams N."/>
            <person name="Studholme D.J."/>
        </authorList>
    </citation>
    <scope>NUCLEOTIDE SEQUENCE</scope>
    <source>
        <strain evidence="1">NZFS 3830</strain>
    </source>
</reference>
<sequence length="506" mass="51268">MRSGFSYPQPIFKSTIYNPAFYLSFDASGFLTYDYAQTLYLGRNDYRLTYLTGITAGTATQGVALVPGTNNSISGIGALSCSSLIVDGLVITSVPDYVLAITPGTAANNKALVLNSTGSITSGLNLLTATSLNATSLTGTLQTAAQSNITSIGTLSSLSVSGTISGTLQTAAQPNITSTGTLSGLAIAGNLTFSGVSRALTGLSSLSSTSITGTLATAAQPNITSVGTLLNLTLDMGGTGLNIPSLKFNGTTFNQAYFINITEGGADPSKAVVLNSTKDFNGIRNLTCSGTITGSTGVSTPSLSCDTVTATTLNINPITLQLRGTTLTSSASELNALEGVSPGTASNSKALVLGSTGNISGINALSTASVSTSGGISVSGNINGVSSYGNQTAITTVDALTELGINTTVSTEYLRIQASGSAYLNGSYTRMLSCFGSNATPVQFQIEVNNGTKATSSNASWIGNLTAHDHRFGTNNTTNMFLLSNGRVGIGTTSPTAGLQVTINVS</sequence>